<protein>
    <submittedName>
        <fullName evidence="2">Uncharacterized protein</fullName>
    </submittedName>
</protein>
<reference evidence="2" key="1">
    <citation type="submission" date="2014-09" db="EMBL/GenBank/DDBJ databases">
        <title>Genome sequence of the luminous mushroom Mycena chlorophos for searching fungal bioluminescence genes.</title>
        <authorList>
            <person name="Tanaka Y."/>
            <person name="Kasuga D."/>
            <person name="Oba Y."/>
            <person name="Hase S."/>
            <person name="Sato K."/>
            <person name="Oba Y."/>
            <person name="Sakakibara Y."/>
        </authorList>
    </citation>
    <scope>NUCLEOTIDE SEQUENCE</scope>
</reference>
<evidence type="ECO:0000313" key="3">
    <source>
        <dbReference type="Proteomes" id="UP000815677"/>
    </source>
</evidence>
<proteinExistence type="predicted"/>
<dbReference type="EMBL" id="DF838560">
    <property type="protein sequence ID" value="GAT43077.1"/>
    <property type="molecule type" value="Genomic_DNA"/>
</dbReference>
<feature type="compositionally biased region" description="Basic and acidic residues" evidence="1">
    <location>
        <begin position="65"/>
        <end position="82"/>
    </location>
</feature>
<gene>
    <name evidence="2" type="ORF">MCHLO_00770</name>
</gene>
<sequence length="256" mass="27594">MTPLPLDDLEAPCPGSPAPAFSRQDVGAAKSPEDVEGFTRGRGGRIPQRKDDSSRSSPPCSARVCPRDCGQRHNSLSEREQAKSIASRPSYPDLWGLFVSFGRDEPERLETISPALRRAREDFLPAAMPVPDYSPSISLKFLAPVGPVPADVCGSPSASSVFPDALPSENQRRRRDGDEASIHGEAMYLARCFSGQAATRSVPTRDPPAHPSPTTLRLCISTDRVRPCALPVPHTPPTQHLLDATLAPSFRLGPVT</sequence>
<evidence type="ECO:0000256" key="1">
    <source>
        <dbReference type="SAM" id="MobiDB-lite"/>
    </source>
</evidence>
<feature type="non-terminal residue" evidence="2">
    <location>
        <position position="256"/>
    </location>
</feature>
<name>A0ABQ0KWM4_MYCCL</name>
<evidence type="ECO:0000313" key="2">
    <source>
        <dbReference type="EMBL" id="GAT43077.1"/>
    </source>
</evidence>
<organism evidence="2 3">
    <name type="scientific">Mycena chlorophos</name>
    <name type="common">Agaric fungus</name>
    <name type="synonym">Agaricus chlorophos</name>
    <dbReference type="NCBI Taxonomy" id="658473"/>
    <lineage>
        <taxon>Eukaryota</taxon>
        <taxon>Fungi</taxon>
        <taxon>Dikarya</taxon>
        <taxon>Basidiomycota</taxon>
        <taxon>Agaricomycotina</taxon>
        <taxon>Agaricomycetes</taxon>
        <taxon>Agaricomycetidae</taxon>
        <taxon>Agaricales</taxon>
        <taxon>Marasmiineae</taxon>
        <taxon>Mycenaceae</taxon>
        <taxon>Mycena</taxon>
    </lineage>
</organism>
<keyword evidence="3" id="KW-1185">Reference proteome</keyword>
<dbReference type="Proteomes" id="UP000815677">
    <property type="component" value="Unassembled WGS sequence"/>
</dbReference>
<accession>A0ABQ0KWM4</accession>
<feature type="region of interest" description="Disordered" evidence="1">
    <location>
        <begin position="1"/>
        <end position="86"/>
    </location>
</feature>